<name>A0A139BRK0_9PROT</name>
<accession>A0A139BRK0</accession>
<evidence type="ECO:0000256" key="1">
    <source>
        <dbReference type="SAM" id="MobiDB-lite"/>
    </source>
</evidence>
<evidence type="ECO:0000313" key="2">
    <source>
        <dbReference type="EMBL" id="KXS31591.1"/>
    </source>
</evidence>
<proteinExistence type="predicted"/>
<organism evidence="2 3">
    <name type="scientific">Candidatus Gallionella acididurans</name>
    <dbReference type="NCBI Taxonomy" id="1796491"/>
    <lineage>
        <taxon>Bacteria</taxon>
        <taxon>Pseudomonadati</taxon>
        <taxon>Pseudomonadota</taxon>
        <taxon>Betaproteobacteria</taxon>
        <taxon>Nitrosomonadales</taxon>
        <taxon>Gallionellaceae</taxon>
        <taxon>Gallionella</taxon>
    </lineage>
</organism>
<feature type="region of interest" description="Disordered" evidence="1">
    <location>
        <begin position="1"/>
        <end position="23"/>
    </location>
</feature>
<dbReference type="EMBL" id="LSLI01000067">
    <property type="protein sequence ID" value="KXS31591.1"/>
    <property type="molecule type" value="Genomic_DNA"/>
</dbReference>
<comment type="caution">
    <text evidence="2">The sequence shown here is derived from an EMBL/GenBank/DDBJ whole genome shotgun (WGS) entry which is preliminary data.</text>
</comment>
<reference evidence="2 3" key="2">
    <citation type="submission" date="2016-03" db="EMBL/GenBank/DDBJ databases">
        <title>New uncultured bacterium of the family Gallionellaceae from acid mine drainage: description and reconstruction of genome based on metagenomic analysis of microbial community.</title>
        <authorList>
            <person name="Kadnikov V."/>
            <person name="Ivasenko D."/>
            <person name="Beletsky A."/>
            <person name="Mardanov A."/>
            <person name="Danilova E."/>
            <person name="Pimenov N."/>
            <person name="Karnachuk O."/>
            <person name="Ravin N."/>
        </authorList>
    </citation>
    <scope>NUCLEOTIDE SEQUENCE [LARGE SCALE GENOMIC DNA]</scope>
    <source>
        <strain evidence="2">ShG14-8</strain>
    </source>
</reference>
<sequence length="23" mass="2433">MKQAGKLLTGIHEHGVNGQPGLF</sequence>
<dbReference type="Proteomes" id="UP000070578">
    <property type="component" value="Unassembled WGS sequence"/>
</dbReference>
<gene>
    <name evidence="2" type="ORF">AWT59_2288</name>
</gene>
<evidence type="ECO:0000313" key="3">
    <source>
        <dbReference type="Proteomes" id="UP000070578"/>
    </source>
</evidence>
<protein>
    <submittedName>
        <fullName evidence="2">Uncharacterized protein</fullName>
    </submittedName>
</protein>
<dbReference type="AlphaFoldDB" id="A0A139BRK0"/>
<reference evidence="2 3" key="1">
    <citation type="submission" date="2016-02" db="EMBL/GenBank/DDBJ databases">
        <authorList>
            <person name="Wen L."/>
            <person name="He K."/>
            <person name="Yang H."/>
        </authorList>
    </citation>
    <scope>NUCLEOTIDE SEQUENCE [LARGE SCALE GENOMIC DNA]</scope>
    <source>
        <strain evidence="2">ShG14-8</strain>
    </source>
</reference>